<feature type="non-terminal residue" evidence="2">
    <location>
        <position position="1"/>
    </location>
</feature>
<evidence type="ECO:0000313" key="3">
    <source>
        <dbReference type="Proteomes" id="UP000626109"/>
    </source>
</evidence>
<feature type="compositionally biased region" description="Acidic residues" evidence="1">
    <location>
        <begin position="1"/>
        <end position="18"/>
    </location>
</feature>
<name>A0A813J984_POLGL</name>
<dbReference type="EMBL" id="CAJNNW010024639">
    <property type="protein sequence ID" value="CAE8673503.1"/>
    <property type="molecule type" value="Genomic_DNA"/>
</dbReference>
<reference evidence="2" key="1">
    <citation type="submission" date="2021-02" db="EMBL/GenBank/DDBJ databases">
        <authorList>
            <person name="Dougan E. K."/>
            <person name="Rhodes N."/>
            <person name="Thang M."/>
            <person name="Chan C."/>
        </authorList>
    </citation>
    <scope>NUCLEOTIDE SEQUENCE</scope>
</reference>
<proteinExistence type="predicted"/>
<accession>A0A813J984</accession>
<feature type="compositionally biased region" description="Acidic residues" evidence="1">
    <location>
        <begin position="57"/>
        <end position="70"/>
    </location>
</feature>
<dbReference type="AlphaFoldDB" id="A0A813J984"/>
<feature type="region of interest" description="Disordered" evidence="1">
    <location>
        <begin position="47"/>
        <end position="72"/>
    </location>
</feature>
<evidence type="ECO:0000313" key="2">
    <source>
        <dbReference type="EMBL" id="CAE8673503.1"/>
    </source>
</evidence>
<sequence length="203" mass="22429">SESEEDSAESSEEAEEEVKEEKVKEEVMDLDDPKAVCVDLDSDAESVKAELLSSGEDSGDDEESSGDVEELASAVWPTPGVGESLAALRISFVDQCLCALFRNRGPIWAKSKIDNFFQDIFYRRGCLEKDQQIQVEAWQARIKTLQKDGEHKVGDANNNPLEGARACIDSRETTTTYESDGAAWASKQTFDVREQAGGRNVLR</sequence>
<comment type="caution">
    <text evidence="2">The sequence shown here is derived from an EMBL/GenBank/DDBJ whole genome shotgun (WGS) entry which is preliminary data.</text>
</comment>
<protein>
    <submittedName>
        <fullName evidence="2">Uncharacterized protein</fullName>
    </submittedName>
</protein>
<dbReference type="Proteomes" id="UP000626109">
    <property type="component" value="Unassembled WGS sequence"/>
</dbReference>
<gene>
    <name evidence="2" type="ORF">PGLA2088_LOCUS18570</name>
</gene>
<organism evidence="2 3">
    <name type="scientific">Polarella glacialis</name>
    <name type="common">Dinoflagellate</name>
    <dbReference type="NCBI Taxonomy" id="89957"/>
    <lineage>
        <taxon>Eukaryota</taxon>
        <taxon>Sar</taxon>
        <taxon>Alveolata</taxon>
        <taxon>Dinophyceae</taxon>
        <taxon>Suessiales</taxon>
        <taxon>Suessiaceae</taxon>
        <taxon>Polarella</taxon>
    </lineage>
</organism>
<evidence type="ECO:0000256" key="1">
    <source>
        <dbReference type="SAM" id="MobiDB-lite"/>
    </source>
</evidence>
<feature type="compositionally biased region" description="Basic and acidic residues" evidence="1">
    <location>
        <begin position="19"/>
        <end position="30"/>
    </location>
</feature>
<feature type="region of interest" description="Disordered" evidence="1">
    <location>
        <begin position="1"/>
        <end position="30"/>
    </location>
</feature>